<evidence type="ECO:0000256" key="2">
    <source>
        <dbReference type="ARBA" id="ARBA00022692"/>
    </source>
</evidence>
<protein>
    <recommendedName>
        <fullName evidence="7">Rhodopsin domain-containing protein</fullName>
    </recommendedName>
</protein>
<dbReference type="InterPro" id="IPR049326">
    <property type="entry name" value="Rhodopsin_dom_fungi"/>
</dbReference>
<reference evidence="8" key="2">
    <citation type="submission" date="2023-05" db="EMBL/GenBank/DDBJ databases">
        <authorList>
            <consortium name="Lawrence Berkeley National Laboratory"/>
            <person name="Steindorff A."/>
            <person name="Hensen N."/>
            <person name="Bonometti L."/>
            <person name="Westerberg I."/>
            <person name="Brannstrom I.O."/>
            <person name="Guillou S."/>
            <person name="Cros-Aarteil S."/>
            <person name="Calhoun S."/>
            <person name="Haridas S."/>
            <person name="Kuo A."/>
            <person name="Mondo S."/>
            <person name="Pangilinan J."/>
            <person name="Riley R."/>
            <person name="Labutti K."/>
            <person name="Andreopoulos B."/>
            <person name="Lipzen A."/>
            <person name="Chen C."/>
            <person name="Yanf M."/>
            <person name="Daum C."/>
            <person name="Ng V."/>
            <person name="Clum A."/>
            <person name="Ohm R."/>
            <person name="Martin F."/>
            <person name="Silar P."/>
            <person name="Natvig D."/>
            <person name="Lalanne C."/>
            <person name="Gautier V."/>
            <person name="Ament-Velasquez S.L."/>
            <person name="Kruys A."/>
            <person name="Hutchinson M.I."/>
            <person name="Powell A.J."/>
            <person name="Barry K."/>
            <person name="Miller A.N."/>
            <person name="Grigoriev I.V."/>
            <person name="Debuchy R."/>
            <person name="Gladieux P."/>
            <person name="Thoren M.H."/>
            <person name="Johannesson H."/>
        </authorList>
    </citation>
    <scope>NUCLEOTIDE SEQUENCE</scope>
    <source>
        <strain evidence="8">CBS 123565</strain>
    </source>
</reference>
<feature type="transmembrane region" description="Helical" evidence="6">
    <location>
        <begin position="174"/>
        <end position="196"/>
    </location>
</feature>
<reference evidence="8" key="1">
    <citation type="journal article" date="2023" name="Mol. Phylogenet. Evol.">
        <title>Genome-scale phylogeny and comparative genomics of the fungal order Sordariales.</title>
        <authorList>
            <person name="Hensen N."/>
            <person name="Bonometti L."/>
            <person name="Westerberg I."/>
            <person name="Brannstrom I.O."/>
            <person name="Guillou S."/>
            <person name="Cros-Aarteil S."/>
            <person name="Calhoun S."/>
            <person name="Haridas S."/>
            <person name="Kuo A."/>
            <person name="Mondo S."/>
            <person name="Pangilinan J."/>
            <person name="Riley R."/>
            <person name="LaButti K."/>
            <person name="Andreopoulos B."/>
            <person name="Lipzen A."/>
            <person name="Chen C."/>
            <person name="Yan M."/>
            <person name="Daum C."/>
            <person name="Ng V."/>
            <person name="Clum A."/>
            <person name="Steindorff A."/>
            <person name="Ohm R.A."/>
            <person name="Martin F."/>
            <person name="Silar P."/>
            <person name="Natvig D.O."/>
            <person name="Lalanne C."/>
            <person name="Gautier V."/>
            <person name="Ament-Velasquez S.L."/>
            <person name="Kruys A."/>
            <person name="Hutchinson M.I."/>
            <person name="Powell A.J."/>
            <person name="Barry K."/>
            <person name="Miller A.N."/>
            <person name="Grigoriev I.V."/>
            <person name="Debuchy R."/>
            <person name="Gladieux P."/>
            <person name="Hiltunen Thoren M."/>
            <person name="Johannesson H."/>
        </authorList>
    </citation>
    <scope>NUCLEOTIDE SEQUENCE</scope>
    <source>
        <strain evidence="8">CBS 123565</strain>
    </source>
</reference>
<feature type="domain" description="Rhodopsin" evidence="7">
    <location>
        <begin position="30"/>
        <end position="217"/>
    </location>
</feature>
<sequence>MALQDINPLGVKLYVLLIVSLVLVWIFSMLRAYAKLIVLKKVSLDDGLMLVSVLIFSTHASISIWGITYASMEAHVDHAQSHYIALYTWFISEVLYAPLSALIRTSIAVFLLRIPPARAYRFIIYANILVVWILCVAYFFLLVFQCNPPSHFYMQVLGQPGSCIAPETIPCATIVHSILSALTDFTLASLPIAIMWNLRLKRRTKIVIAAILGMGFLQVDPCFSMPDRGC</sequence>
<feature type="transmembrane region" description="Helical" evidence="6">
    <location>
        <begin position="46"/>
        <end position="67"/>
    </location>
</feature>
<evidence type="ECO:0000256" key="6">
    <source>
        <dbReference type="SAM" id="Phobius"/>
    </source>
</evidence>
<evidence type="ECO:0000313" key="9">
    <source>
        <dbReference type="Proteomes" id="UP001304895"/>
    </source>
</evidence>
<keyword evidence="3 6" id="KW-1133">Transmembrane helix</keyword>
<keyword evidence="2 6" id="KW-0812">Transmembrane</keyword>
<comment type="subcellular location">
    <subcellularLocation>
        <location evidence="1">Membrane</location>
        <topology evidence="1">Multi-pass membrane protein</topology>
    </subcellularLocation>
</comment>
<comment type="caution">
    <text evidence="8">The sequence shown here is derived from an EMBL/GenBank/DDBJ whole genome shotgun (WGS) entry which is preliminary data.</text>
</comment>
<proteinExistence type="inferred from homology"/>
<comment type="similarity">
    <text evidence="5">Belongs to the SAT4 family.</text>
</comment>
<evidence type="ECO:0000256" key="3">
    <source>
        <dbReference type="ARBA" id="ARBA00022989"/>
    </source>
</evidence>
<feature type="transmembrane region" description="Helical" evidence="6">
    <location>
        <begin position="124"/>
        <end position="144"/>
    </location>
</feature>
<name>A0AAN6UD71_9PEZI</name>
<dbReference type="InterPro" id="IPR052337">
    <property type="entry name" value="SAT4-like"/>
</dbReference>
<gene>
    <name evidence="8" type="ORF">BT67DRAFT_429600</name>
</gene>
<evidence type="ECO:0000313" key="8">
    <source>
        <dbReference type="EMBL" id="KAK4130421.1"/>
    </source>
</evidence>
<dbReference type="AlphaFoldDB" id="A0AAN6UD71"/>
<keyword evidence="4 6" id="KW-0472">Membrane</keyword>
<keyword evidence="9" id="KW-1185">Reference proteome</keyword>
<dbReference type="PANTHER" id="PTHR33048:SF96">
    <property type="entry name" value="INTEGRAL MEMBRANE PROTEIN"/>
    <property type="match status" value="1"/>
</dbReference>
<dbReference type="Pfam" id="PF20684">
    <property type="entry name" value="Fung_rhodopsin"/>
    <property type="match status" value="1"/>
</dbReference>
<evidence type="ECO:0000256" key="4">
    <source>
        <dbReference type="ARBA" id="ARBA00023136"/>
    </source>
</evidence>
<dbReference type="Proteomes" id="UP001304895">
    <property type="component" value="Unassembled WGS sequence"/>
</dbReference>
<organism evidence="8 9">
    <name type="scientific">Trichocladium antarcticum</name>
    <dbReference type="NCBI Taxonomy" id="1450529"/>
    <lineage>
        <taxon>Eukaryota</taxon>
        <taxon>Fungi</taxon>
        <taxon>Dikarya</taxon>
        <taxon>Ascomycota</taxon>
        <taxon>Pezizomycotina</taxon>
        <taxon>Sordariomycetes</taxon>
        <taxon>Sordariomycetidae</taxon>
        <taxon>Sordariales</taxon>
        <taxon>Chaetomiaceae</taxon>
        <taxon>Trichocladium</taxon>
    </lineage>
</organism>
<accession>A0AAN6UD71</accession>
<evidence type="ECO:0000259" key="7">
    <source>
        <dbReference type="Pfam" id="PF20684"/>
    </source>
</evidence>
<feature type="transmembrane region" description="Helical" evidence="6">
    <location>
        <begin position="87"/>
        <end position="112"/>
    </location>
</feature>
<feature type="transmembrane region" description="Helical" evidence="6">
    <location>
        <begin position="13"/>
        <end position="34"/>
    </location>
</feature>
<evidence type="ECO:0000256" key="5">
    <source>
        <dbReference type="ARBA" id="ARBA00038359"/>
    </source>
</evidence>
<dbReference type="PANTHER" id="PTHR33048">
    <property type="entry name" value="PTH11-LIKE INTEGRAL MEMBRANE PROTEIN (AFU_ORTHOLOGUE AFUA_5G11245)"/>
    <property type="match status" value="1"/>
</dbReference>
<dbReference type="GO" id="GO:0016020">
    <property type="term" value="C:membrane"/>
    <property type="evidence" value="ECO:0007669"/>
    <property type="project" value="UniProtKB-SubCell"/>
</dbReference>
<dbReference type="EMBL" id="MU853436">
    <property type="protein sequence ID" value="KAK4130421.1"/>
    <property type="molecule type" value="Genomic_DNA"/>
</dbReference>
<evidence type="ECO:0000256" key="1">
    <source>
        <dbReference type="ARBA" id="ARBA00004141"/>
    </source>
</evidence>